<evidence type="ECO:0000313" key="2">
    <source>
        <dbReference type="Proteomes" id="UP001431783"/>
    </source>
</evidence>
<comment type="caution">
    <text evidence="1">The sequence shown here is derived from an EMBL/GenBank/DDBJ whole genome shotgun (WGS) entry which is preliminary data.</text>
</comment>
<evidence type="ECO:0000313" key="1">
    <source>
        <dbReference type="EMBL" id="KAK9873765.1"/>
    </source>
</evidence>
<dbReference type="AlphaFoldDB" id="A0AAW1TYV6"/>
<feature type="non-terminal residue" evidence="1">
    <location>
        <position position="1"/>
    </location>
</feature>
<name>A0AAW1TYV6_9CUCU</name>
<organism evidence="1 2">
    <name type="scientific">Henosepilachna vigintioctopunctata</name>
    <dbReference type="NCBI Taxonomy" id="420089"/>
    <lineage>
        <taxon>Eukaryota</taxon>
        <taxon>Metazoa</taxon>
        <taxon>Ecdysozoa</taxon>
        <taxon>Arthropoda</taxon>
        <taxon>Hexapoda</taxon>
        <taxon>Insecta</taxon>
        <taxon>Pterygota</taxon>
        <taxon>Neoptera</taxon>
        <taxon>Endopterygota</taxon>
        <taxon>Coleoptera</taxon>
        <taxon>Polyphaga</taxon>
        <taxon>Cucujiformia</taxon>
        <taxon>Coccinelloidea</taxon>
        <taxon>Coccinellidae</taxon>
        <taxon>Epilachninae</taxon>
        <taxon>Epilachnini</taxon>
        <taxon>Henosepilachna</taxon>
    </lineage>
</organism>
<gene>
    <name evidence="1" type="ORF">WA026_002121</name>
</gene>
<sequence length="73" mass="8414">PEWKSENGHAREAKEKTDARAVEINSDVHSSNEKEVCFSKGDECFEVRPIKITLSPKLITKFCEKERKSIHKN</sequence>
<reference evidence="1 2" key="1">
    <citation type="submission" date="2023-03" db="EMBL/GenBank/DDBJ databases">
        <title>Genome insight into feeding habits of ladybird beetles.</title>
        <authorList>
            <person name="Li H.-S."/>
            <person name="Huang Y.-H."/>
            <person name="Pang H."/>
        </authorList>
    </citation>
    <scope>NUCLEOTIDE SEQUENCE [LARGE SCALE GENOMIC DNA]</scope>
    <source>
        <strain evidence="1">SYSU_2023b</strain>
        <tissue evidence="1">Whole body</tissue>
    </source>
</reference>
<dbReference type="Proteomes" id="UP001431783">
    <property type="component" value="Unassembled WGS sequence"/>
</dbReference>
<keyword evidence="2" id="KW-1185">Reference proteome</keyword>
<dbReference type="EMBL" id="JARQZJ010000031">
    <property type="protein sequence ID" value="KAK9873765.1"/>
    <property type="molecule type" value="Genomic_DNA"/>
</dbReference>
<proteinExistence type="predicted"/>
<accession>A0AAW1TYV6</accession>
<protein>
    <submittedName>
        <fullName evidence="1">Uncharacterized protein</fullName>
    </submittedName>
</protein>